<sequence length="185" mass="20684">MADTYSNMLPLGTKAPNFDLMDAKENRSFSLSDVNSDKGLLIIFGCNHCPFVLHVMPKLNEVIGEFHEKGISSFMINSNDPKIKPEDSFEKMGEFVDKYNLNMPYLYDETQEVAKAYDAACTPDIFLFDKDLKLVYRGQFDDSRPGKGVATGDDLRAALEALVSGNPISEVQKPSIGCNIKWRKA</sequence>
<evidence type="ECO:0000259" key="1">
    <source>
        <dbReference type="PROSITE" id="PS51352"/>
    </source>
</evidence>
<organism evidence="2 3">
    <name type="scientific">Profundicola chukchiensis</name>
    <dbReference type="NCBI Taxonomy" id="2961959"/>
    <lineage>
        <taxon>Bacteria</taxon>
        <taxon>Pseudomonadati</taxon>
        <taxon>Bacteroidota</taxon>
        <taxon>Flavobacteriia</taxon>
        <taxon>Flavobacteriales</taxon>
        <taxon>Weeksellaceae</taxon>
        <taxon>Profundicola</taxon>
    </lineage>
</organism>
<dbReference type="CDD" id="cd02969">
    <property type="entry name" value="PRX_like1"/>
    <property type="match status" value="1"/>
</dbReference>
<reference evidence="2" key="1">
    <citation type="submission" date="2022-07" db="EMBL/GenBank/DDBJ databases">
        <title>Description and genome-wide analysis of Profundicola chukchiensis gen. nov., sp. nov., marine bacteria isolated from bottom sediments of the Chukchi Sea.</title>
        <authorList>
            <person name="Romanenko L."/>
            <person name="Otstavnykh N."/>
            <person name="Kurilenko V."/>
            <person name="Eremeev V."/>
            <person name="Velansky P."/>
            <person name="Mikhailov V."/>
            <person name="Isaeva M."/>
        </authorList>
    </citation>
    <scope>NUCLEOTIDE SEQUENCE</scope>
    <source>
        <strain evidence="2">KMM 9713</strain>
    </source>
</reference>
<feature type="domain" description="Thioredoxin" evidence="1">
    <location>
        <begin position="9"/>
        <end position="164"/>
    </location>
</feature>
<dbReference type="RefSeq" id="WP_304419740.1">
    <property type="nucleotide sequence ID" value="NZ_JANCMU010000001.1"/>
</dbReference>
<dbReference type="SUPFAM" id="SSF52833">
    <property type="entry name" value="Thioredoxin-like"/>
    <property type="match status" value="1"/>
</dbReference>
<name>A0A9X4MYH6_9FLAO</name>
<accession>A0A9X4MYH6</accession>
<dbReference type="EMBL" id="JANCMU010000001">
    <property type="protein sequence ID" value="MDG4944990.1"/>
    <property type="molecule type" value="Genomic_DNA"/>
</dbReference>
<dbReference type="GO" id="GO:0016209">
    <property type="term" value="F:antioxidant activity"/>
    <property type="evidence" value="ECO:0007669"/>
    <property type="project" value="InterPro"/>
</dbReference>
<gene>
    <name evidence="2" type="ORF">NMK71_01050</name>
</gene>
<dbReference type="InterPro" id="IPR000866">
    <property type="entry name" value="AhpC/TSA"/>
</dbReference>
<dbReference type="InterPro" id="IPR047262">
    <property type="entry name" value="PRX-like1"/>
</dbReference>
<dbReference type="GO" id="GO:0016491">
    <property type="term" value="F:oxidoreductase activity"/>
    <property type="evidence" value="ECO:0007669"/>
    <property type="project" value="InterPro"/>
</dbReference>
<dbReference type="Gene3D" id="3.40.30.10">
    <property type="entry name" value="Glutaredoxin"/>
    <property type="match status" value="1"/>
</dbReference>
<dbReference type="PANTHER" id="PTHR43640">
    <property type="entry name" value="OS07G0260300 PROTEIN"/>
    <property type="match status" value="1"/>
</dbReference>
<comment type="caution">
    <text evidence="2">The sequence shown here is derived from an EMBL/GenBank/DDBJ whole genome shotgun (WGS) entry which is preliminary data.</text>
</comment>
<dbReference type="Proteomes" id="UP001152599">
    <property type="component" value="Unassembled WGS sequence"/>
</dbReference>
<dbReference type="PROSITE" id="PS51352">
    <property type="entry name" value="THIOREDOXIN_2"/>
    <property type="match status" value="1"/>
</dbReference>
<evidence type="ECO:0000313" key="2">
    <source>
        <dbReference type="EMBL" id="MDG4944990.1"/>
    </source>
</evidence>
<dbReference type="PANTHER" id="PTHR43640:SF1">
    <property type="entry name" value="THIOREDOXIN-DEPENDENT PEROXIREDOXIN"/>
    <property type="match status" value="1"/>
</dbReference>
<dbReference type="Pfam" id="PF00578">
    <property type="entry name" value="AhpC-TSA"/>
    <property type="match status" value="1"/>
</dbReference>
<evidence type="ECO:0000313" key="3">
    <source>
        <dbReference type="Proteomes" id="UP001152599"/>
    </source>
</evidence>
<dbReference type="AlphaFoldDB" id="A0A9X4MYH6"/>
<protein>
    <submittedName>
        <fullName evidence="2">Thioredoxin family protein</fullName>
    </submittedName>
</protein>
<proteinExistence type="predicted"/>
<keyword evidence="3" id="KW-1185">Reference proteome</keyword>
<dbReference type="InterPro" id="IPR036249">
    <property type="entry name" value="Thioredoxin-like_sf"/>
</dbReference>
<dbReference type="InterPro" id="IPR013766">
    <property type="entry name" value="Thioredoxin_domain"/>
</dbReference>